<comment type="caution">
    <text evidence="1">The sequence shown here is derived from an EMBL/GenBank/DDBJ whole genome shotgun (WGS) entry which is preliminary data.</text>
</comment>
<gene>
    <name evidence="1" type="ORF">N8T08_002771</name>
</gene>
<organism evidence="1 2">
    <name type="scientific">Aspergillus melleus</name>
    <dbReference type="NCBI Taxonomy" id="138277"/>
    <lineage>
        <taxon>Eukaryota</taxon>
        <taxon>Fungi</taxon>
        <taxon>Dikarya</taxon>
        <taxon>Ascomycota</taxon>
        <taxon>Pezizomycotina</taxon>
        <taxon>Eurotiomycetes</taxon>
        <taxon>Eurotiomycetidae</taxon>
        <taxon>Eurotiales</taxon>
        <taxon>Aspergillaceae</taxon>
        <taxon>Aspergillus</taxon>
        <taxon>Aspergillus subgen. Circumdati</taxon>
    </lineage>
</organism>
<evidence type="ECO:0000313" key="2">
    <source>
        <dbReference type="Proteomes" id="UP001177260"/>
    </source>
</evidence>
<accession>A0ACC3B871</accession>
<proteinExistence type="predicted"/>
<reference evidence="1 2" key="1">
    <citation type="journal article" date="2023" name="ACS Omega">
        <title>Identification of the Neoaspergillic Acid Biosynthesis Gene Cluster by Establishing an In Vitro CRISPR-Ribonucleoprotein Genetic System in Aspergillus melleus.</title>
        <authorList>
            <person name="Yuan B."/>
            <person name="Grau M.F."/>
            <person name="Murata R.M."/>
            <person name="Torok T."/>
            <person name="Venkateswaran K."/>
            <person name="Stajich J.E."/>
            <person name="Wang C.C.C."/>
        </authorList>
    </citation>
    <scope>NUCLEOTIDE SEQUENCE [LARGE SCALE GENOMIC DNA]</scope>
    <source>
        <strain evidence="1 2">IMV 1140</strain>
    </source>
</reference>
<keyword evidence="2" id="KW-1185">Reference proteome</keyword>
<dbReference type="EMBL" id="JAOPJF010000016">
    <property type="protein sequence ID" value="KAK1146698.1"/>
    <property type="molecule type" value="Genomic_DNA"/>
</dbReference>
<name>A0ACC3B871_9EURO</name>
<evidence type="ECO:0000313" key="1">
    <source>
        <dbReference type="EMBL" id="KAK1146698.1"/>
    </source>
</evidence>
<protein>
    <submittedName>
        <fullName evidence="1">Uncharacterized protein</fullName>
    </submittedName>
</protein>
<dbReference type="Proteomes" id="UP001177260">
    <property type="component" value="Unassembled WGS sequence"/>
</dbReference>
<sequence length="317" mass="34630">MPRQSLPSAPIRQPPTNQPSARPSIESQGPSAIAAAPPPARSPAVPVAPVQHSPATIAPVTFQTPQVPSGQPYQPALQRRPSSLAPQPSHPVPYQASAVSHPYASAQPSPYAPYQANRMAMPGTSMYNPNAPRPIEVFHLNDAANTAIPEDIRGQFHCDDQGRVLFFSSPPLDIIPSTQQRLGHSLKYLAAKEERRKFVEQKKRKERTEQEELEQRTKRQRADEETALAAKIEDLTARAVNTMTSQIVSGTDTLYEILYADQAEKAKSAANQSREQKVLADQASRKRAAQILAHSEEASFVSLKGSAMYMQGIDTGT</sequence>